<feature type="binding site" evidence="10">
    <location>
        <begin position="346"/>
        <end position="349"/>
    </location>
    <ligand>
        <name>GTP</name>
        <dbReference type="ChEBI" id="CHEBI:37565"/>
    </ligand>
</feature>
<dbReference type="CDD" id="cd14858">
    <property type="entry name" value="TrmE_N"/>
    <property type="match status" value="1"/>
</dbReference>
<dbReference type="Pfam" id="PF12631">
    <property type="entry name" value="MnmE_helical"/>
    <property type="match status" value="1"/>
</dbReference>
<comment type="caution">
    <text evidence="13">The sequence shown here is derived from an EMBL/GenBank/DDBJ whole genome shotgun (WGS) entry which is preliminary data.</text>
</comment>
<dbReference type="SUPFAM" id="SSF52540">
    <property type="entry name" value="P-loop containing nucleoside triphosphate hydrolases"/>
    <property type="match status" value="1"/>
</dbReference>
<dbReference type="EMBL" id="RJPQ01000004">
    <property type="protein sequence ID" value="RSJ86428.1"/>
    <property type="molecule type" value="Genomic_DNA"/>
</dbReference>
<keyword evidence="2 10" id="KW-0963">Cytoplasm</keyword>
<dbReference type="GO" id="GO:0003924">
    <property type="term" value="F:GTPase activity"/>
    <property type="evidence" value="ECO:0007669"/>
    <property type="project" value="UniProtKB-UniRule"/>
</dbReference>
<comment type="caution">
    <text evidence="10">Lacks conserved residue(s) required for the propagation of feature annotation.</text>
</comment>
<sequence>MNIGKIKEETLAINLILLRHKDLTTTFPLYLLINAKQGQNDAQVSKTFWVNFGRNIRKSLLYKPFERIYMITREFDTIAAISTPLGEGAIGIVRLSGTDSFAIAQKIFKGKDLSKVASHTLNYGHIIDPQNQEILDEVMVGAMRSPKTFTREDIIEINTHGGIAVTNEILQLAIREGARLAEPGEFTKRAFLNGRVDLTQAEAVMDIIRAKTDKAMNNAVKQLDGSLSDLINSTRQEILNTLAQVEVNIDYPEYDDVEEATTEIIREKTLEFEQLLTHLLKTARRGKILREGISTAIIGRPNVGKSSLLNNLLREDKAIVTDIEGTTRDVIEEYVNINGVPLKLIDTAGIRETDDLVEQIGVERSKKALQEADLVLLVLNASEPLTDQDRQLLEISQDSNRIVLLNKTDLEEKIELDQLPADAIKISVLHNQNIDKIEDRINQLFFENAGIVEQDATYLSNARHISLIEKAVESLQAVNQGLELGMPVDLLQVDLTRTWEILGEITGDAAPDELITQLFSQFCLGK</sequence>
<keyword evidence="6 10" id="KW-0378">Hydrolase</keyword>
<feature type="binding site" evidence="10">
    <location>
        <position position="94"/>
    </location>
    <ligand>
        <name>(6S)-5-formyl-5,6,7,8-tetrahydrofolate</name>
        <dbReference type="ChEBI" id="CHEBI:57457"/>
    </ligand>
</feature>
<evidence type="ECO:0000256" key="7">
    <source>
        <dbReference type="ARBA" id="ARBA00022842"/>
    </source>
</evidence>
<dbReference type="InterPro" id="IPR027266">
    <property type="entry name" value="TrmE/GcvT-like"/>
</dbReference>
<dbReference type="GO" id="GO:0042802">
    <property type="term" value="F:identical protein binding"/>
    <property type="evidence" value="ECO:0007669"/>
    <property type="project" value="UniProtKB-ARBA"/>
</dbReference>
<comment type="subcellular location">
    <subcellularLocation>
        <location evidence="10">Cytoplasm</location>
    </subcellularLocation>
</comment>
<keyword evidence="8 10" id="KW-0630">Potassium</keyword>
<dbReference type="InterPro" id="IPR031168">
    <property type="entry name" value="G_TrmE"/>
</dbReference>
<dbReference type="SUPFAM" id="SSF116878">
    <property type="entry name" value="TrmE connector domain"/>
    <property type="match status" value="1"/>
</dbReference>
<dbReference type="PROSITE" id="PS51709">
    <property type="entry name" value="G_TRME"/>
    <property type="match status" value="1"/>
</dbReference>
<evidence type="ECO:0000313" key="14">
    <source>
        <dbReference type="Proteomes" id="UP000277890"/>
    </source>
</evidence>
<dbReference type="Gene3D" id="1.20.120.430">
    <property type="entry name" value="tRNA modification GTPase MnmE domain 2"/>
    <property type="match status" value="1"/>
</dbReference>
<dbReference type="Gene3D" id="3.30.1360.120">
    <property type="entry name" value="Probable tRNA modification gtpase trme, domain 1"/>
    <property type="match status" value="1"/>
</dbReference>
<gene>
    <name evidence="10 13" type="primary">mnmE</name>
    <name evidence="10" type="synonym">trmE</name>
    <name evidence="13" type="ORF">D8794_04540</name>
</gene>
<dbReference type="GO" id="GO:0002098">
    <property type="term" value="P:tRNA wobble uridine modification"/>
    <property type="evidence" value="ECO:0007669"/>
    <property type="project" value="TreeGrafter"/>
</dbReference>
<evidence type="ECO:0000256" key="11">
    <source>
        <dbReference type="RuleBase" id="RU003313"/>
    </source>
</evidence>
<dbReference type="NCBIfam" id="TIGR00450">
    <property type="entry name" value="mnmE_trmE_thdF"/>
    <property type="match status" value="1"/>
</dbReference>
<keyword evidence="5 10" id="KW-0547">Nucleotide-binding</keyword>
<protein>
    <recommendedName>
        <fullName evidence="10">tRNA modification GTPase MnmE</fullName>
        <ecNumber evidence="10">3.6.-.-</ecNumber>
    </recommendedName>
</protein>
<dbReference type="NCBIfam" id="TIGR00231">
    <property type="entry name" value="small_GTP"/>
    <property type="match status" value="1"/>
</dbReference>
<evidence type="ECO:0000256" key="1">
    <source>
        <dbReference type="ARBA" id="ARBA00011043"/>
    </source>
</evidence>
<feature type="binding site" evidence="10">
    <location>
        <position position="327"/>
    </location>
    <ligand>
        <name>Mg(2+)</name>
        <dbReference type="ChEBI" id="CHEBI:18420"/>
    </ligand>
</feature>
<dbReference type="EC" id="3.6.-.-" evidence="10"/>
<evidence type="ECO:0000259" key="12">
    <source>
        <dbReference type="PROSITE" id="PS51709"/>
    </source>
</evidence>
<dbReference type="GO" id="GO:0005525">
    <property type="term" value="F:GTP binding"/>
    <property type="evidence" value="ECO:0007669"/>
    <property type="project" value="UniProtKB-UniRule"/>
</dbReference>
<dbReference type="CDD" id="cd04164">
    <property type="entry name" value="trmE"/>
    <property type="match status" value="1"/>
</dbReference>
<dbReference type="InterPro" id="IPR025867">
    <property type="entry name" value="MnmE_helical"/>
</dbReference>
<comment type="cofactor">
    <cofactor evidence="10">
        <name>K(+)</name>
        <dbReference type="ChEBI" id="CHEBI:29103"/>
    </cofactor>
    <text evidence="10">Binds 1 potassium ion per subunit.</text>
</comment>
<dbReference type="FunFam" id="3.30.1360.120:FF:000003">
    <property type="entry name" value="tRNA modification GTPase MnmE"/>
    <property type="match status" value="1"/>
</dbReference>
<dbReference type="InterPro" id="IPR005225">
    <property type="entry name" value="Small_GTP-bd"/>
</dbReference>
<proteinExistence type="inferred from homology"/>
<dbReference type="Pfam" id="PF10396">
    <property type="entry name" value="TrmE_N"/>
    <property type="match status" value="1"/>
</dbReference>
<evidence type="ECO:0000256" key="4">
    <source>
        <dbReference type="ARBA" id="ARBA00022723"/>
    </source>
</evidence>
<organism evidence="13 14">
    <name type="scientific">Streptococcus cristatus</name>
    <dbReference type="NCBI Taxonomy" id="45634"/>
    <lineage>
        <taxon>Bacteria</taxon>
        <taxon>Bacillati</taxon>
        <taxon>Bacillota</taxon>
        <taxon>Bacilli</taxon>
        <taxon>Lactobacillales</taxon>
        <taxon>Streptococcaceae</taxon>
        <taxon>Streptococcus</taxon>
    </lineage>
</organism>
<dbReference type="InterPro" id="IPR027368">
    <property type="entry name" value="MnmE_dom2"/>
</dbReference>
<feature type="domain" description="TrmE-type G" evidence="12">
    <location>
        <begin position="292"/>
        <end position="446"/>
    </location>
</feature>
<comment type="similarity">
    <text evidence="1 10 11">Belongs to the TRAFAC class TrmE-Era-EngA-EngB-Septin-like GTPase superfamily. TrmE GTPase family.</text>
</comment>
<comment type="subunit">
    <text evidence="10">Homodimer. Heterotetramer of two MnmE and two MnmG subunits.</text>
</comment>
<dbReference type="GO" id="GO:0030488">
    <property type="term" value="P:tRNA methylation"/>
    <property type="evidence" value="ECO:0007669"/>
    <property type="project" value="TreeGrafter"/>
</dbReference>
<evidence type="ECO:0000256" key="8">
    <source>
        <dbReference type="ARBA" id="ARBA00022958"/>
    </source>
</evidence>
<dbReference type="GO" id="GO:0046872">
    <property type="term" value="F:metal ion binding"/>
    <property type="evidence" value="ECO:0007669"/>
    <property type="project" value="UniProtKB-KW"/>
</dbReference>
<dbReference type="Gene3D" id="3.40.50.300">
    <property type="entry name" value="P-loop containing nucleotide triphosphate hydrolases"/>
    <property type="match status" value="1"/>
</dbReference>
<dbReference type="PANTHER" id="PTHR42714">
    <property type="entry name" value="TRNA MODIFICATION GTPASE GTPBP3"/>
    <property type="match status" value="1"/>
</dbReference>
<keyword evidence="4 10" id="KW-0479">Metal-binding</keyword>
<dbReference type="FunFam" id="3.40.50.300:FF:000494">
    <property type="entry name" value="tRNA modification GTPase MnmE"/>
    <property type="match status" value="1"/>
</dbReference>
<dbReference type="Proteomes" id="UP000277890">
    <property type="component" value="Unassembled WGS sequence"/>
</dbReference>
<dbReference type="InterPro" id="IPR018948">
    <property type="entry name" value="GTP-bd_TrmE_N"/>
</dbReference>
<dbReference type="InterPro" id="IPR004520">
    <property type="entry name" value="GTPase_MnmE"/>
</dbReference>
<feature type="binding site" evidence="10">
    <location>
        <position position="526"/>
    </location>
    <ligand>
        <name>(6S)-5-formyl-5,6,7,8-tetrahydrofolate</name>
        <dbReference type="ChEBI" id="CHEBI:57457"/>
    </ligand>
</feature>
<feature type="binding site" evidence="10">
    <location>
        <position position="326"/>
    </location>
    <ligand>
        <name>K(+)</name>
        <dbReference type="ChEBI" id="CHEBI:29103"/>
    </ligand>
</feature>
<evidence type="ECO:0000256" key="9">
    <source>
        <dbReference type="ARBA" id="ARBA00023134"/>
    </source>
</evidence>
<evidence type="ECO:0000256" key="2">
    <source>
        <dbReference type="ARBA" id="ARBA00022490"/>
    </source>
</evidence>
<feature type="binding site" evidence="10">
    <location>
        <position position="302"/>
    </location>
    <ligand>
        <name>K(+)</name>
        <dbReference type="ChEBI" id="CHEBI:29103"/>
    </ligand>
</feature>
<reference evidence="13 14" key="1">
    <citation type="submission" date="2018-11" db="EMBL/GenBank/DDBJ databases">
        <title>Species Designations Belie Phenotypic and Genotypic Heterogeneity in Oral Streptococci.</title>
        <authorList>
            <person name="Velsko I."/>
        </authorList>
    </citation>
    <scope>NUCLEOTIDE SEQUENCE [LARGE SCALE GENOMIC DNA]</scope>
    <source>
        <strain evidence="13 14">A54</strain>
    </source>
</reference>
<feature type="binding site" evidence="10">
    <location>
        <position position="195"/>
    </location>
    <ligand>
        <name>(6S)-5-formyl-5,6,7,8-tetrahydrofolate</name>
        <dbReference type="ChEBI" id="CHEBI:57457"/>
    </ligand>
</feature>
<dbReference type="NCBIfam" id="NF003661">
    <property type="entry name" value="PRK05291.1-3"/>
    <property type="match status" value="1"/>
</dbReference>
<keyword evidence="9 10" id="KW-0342">GTP-binding</keyword>
<keyword evidence="3 10" id="KW-0819">tRNA processing</keyword>
<feature type="binding site" evidence="10">
    <location>
        <position position="323"/>
    </location>
    <ligand>
        <name>K(+)</name>
        <dbReference type="ChEBI" id="CHEBI:29103"/>
    </ligand>
</feature>
<evidence type="ECO:0000256" key="5">
    <source>
        <dbReference type="ARBA" id="ARBA00022741"/>
    </source>
</evidence>
<dbReference type="AlphaFoldDB" id="A0A428GV55"/>
<feature type="binding site" evidence="10">
    <location>
        <begin position="321"/>
        <end position="327"/>
    </location>
    <ligand>
        <name>GTP</name>
        <dbReference type="ChEBI" id="CHEBI:37565"/>
    </ligand>
</feature>
<dbReference type="InterPro" id="IPR027417">
    <property type="entry name" value="P-loop_NTPase"/>
</dbReference>
<comment type="function">
    <text evidence="10">Exhibits a very high intrinsic GTPase hydrolysis rate. Involved in the addition of a carboxymethylaminomethyl (cmnm) group at the wobble position (U34) of certain tRNAs, forming tRNA-cmnm(5)s(2)U34.</text>
</comment>
<feature type="binding site" evidence="10">
    <location>
        <position position="321"/>
    </location>
    <ligand>
        <name>K(+)</name>
        <dbReference type="ChEBI" id="CHEBI:29103"/>
    </ligand>
</feature>
<evidence type="ECO:0000256" key="3">
    <source>
        <dbReference type="ARBA" id="ARBA00022694"/>
    </source>
</evidence>
<keyword evidence="7 10" id="KW-0460">Magnesium</keyword>
<feature type="binding site" evidence="10">
    <location>
        <position position="156"/>
    </location>
    <ligand>
        <name>(6S)-5-formyl-5,6,7,8-tetrahydrofolate</name>
        <dbReference type="ChEBI" id="CHEBI:57457"/>
    </ligand>
</feature>
<dbReference type="HAMAP" id="MF_00379">
    <property type="entry name" value="GTPase_MnmE"/>
    <property type="match status" value="1"/>
</dbReference>
<evidence type="ECO:0000256" key="10">
    <source>
        <dbReference type="HAMAP-Rule" id="MF_00379"/>
    </source>
</evidence>
<dbReference type="InterPro" id="IPR006073">
    <property type="entry name" value="GTP-bd"/>
</dbReference>
<accession>A0A428GV55</accession>
<dbReference type="GO" id="GO:0005829">
    <property type="term" value="C:cytosol"/>
    <property type="evidence" value="ECO:0007669"/>
    <property type="project" value="TreeGrafter"/>
</dbReference>
<feature type="binding site" evidence="10">
    <location>
        <begin position="302"/>
        <end position="307"/>
    </location>
    <ligand>
        <name>GTP</name>
        <dbReference type="ChEBI" id="CHEBI:37565"/>
    </ligand>
</feature>
<dbReference type="Pfam" id="PF01926">
    <property type="entry name" value="MMR_HSR1"/>
    <property type="match status" value="1"/>
</dbReference>
<dbReference type="PANTHER" id="PTHR42714:SF2">
    <property type="entry name" value="TRNA MODIFICATION GTPASE GTPBP3, MITOCHONDRIAL"/>
    <property type="match status" value="1"/>
</dbReference>
<feature type="binding site" evidence="10">
    <location>
        <position position="306"/>
    </location>
    <ligand>
        <name>Mg(2+)</name>
        <dbReference type="ChEBI" id="CHEBI:18420"/>
    </ligand>
</feature>
<evidence type="ECO:0000313" key="13">
    <source>
        <dbReference type="EMBL" id="RSJ86428.1"/>
    </source>
</evidence>
<evidence type="ECO:0000256" key="6">
    <source>
        <dbReference type="ARBA" id="ARBA00022801"/>
    </source>
</evidence>
<name>A0A428GV55_STRCR</name>